<gene>
    <name evidence="7" type="ORF">PPRIM_AZ9-3.1.T0680018</name>
</gene>
<dbReference type="FunFam" id="1.10.472.10:FF:000001">
    <property type="entry name" value="G2/mitotic-specific cyclin"/>
    <property type="match status" value="1"/>
</dbReference>
<dbReference type="SMART" id="SM01332">
    <property type="entry name" value="Cyclin_C"/>
    <property type="match status" value="1"/>
</dbReference>
<dbReference type="Pfam" id="PF02984">
    <property type="entry name" value="Cyclin_C"/>
    <property type="match status" value="1"/>
</dbReference>
<accession>A0A8S1MZP6</accession>
<feature type="domain" description="Cyclin C-terminal" evidence="6">
    <location>
        <begin position="214"/>
        <end position="320"/>
    </location>
</feature>
<evidence type="ECO:0000256" key="1">
    <source>
        <dbReference type="ARBA" id="ARBA00022618"/>
    </source>
</evidence>
<evidence type="ECO:0000256" key="2">
    <source>
        <dbReference type="ARBA" id="ARBA00023127"/>
    </source>
</evidence>
<dbReference type="InterPro" id="IPR013763">
    <property type="entry name" value="Cyclin-like_dom"/>
</dbReference>
<keyword evidence="3" id="KW-0131">Cell cycle</keyword>
<dbReference type="InterPro" id="IPR048258">
    <property type="entry name" value="Cyclins_cyclin-box"/>
</dbReference>
<evidence type="ECO:0000313" key="8">
    <source>
        <dbReference type="Proteomes" id="UP000688137"/>
    </source>
</evidence>
<name>A0A8S1MZP6_PARPR</name>
<dbReference type="InterPro" id="IPR039361">
    <property type="entry name" value="Cyclin"/>
</dbReference>
<comment type="similarity">
    <text evidence="4">Belongs to the cyclin family.</text>
</comment>
<evidence type="ECO:0000259" key="6">
    <source>
        <dbReference type="SMART" id="SM01332"/>
    </source>
</evidence>
<keyword evidence="1" id="KW-0132">Cell division</keyword>
<evidence type="ECO:0000256" key="3">
    <source>
        <dbReference type="ARBA" id="ARBA00023306"/>
    </source>
</evidence>
<dbReference type="InterPro" id="IPR046965">
    <property type="entry name" value="Cyclin_A/B-like"/>
</dbReference>
<sequence>MIIENQRCFGKEIANSSLHQSKEIGMIVEKHKKPFSIIPKVFTTSLDDKENKLFRRESEKIPIEIEIEKSKEYLNPQKVELYSNEILQHLLMEENKYIINQYMTPEQQPDINIKMRAILVDWLVDVHAKFKLKDETLYITISLIDRYLALAQVTRMRLQLVGVAALFIACKYEEIYPPALKDFVYITDNAYVKSDVLEMEGLMLQALNFNICNPTAYQFLQKYSTDLDPKNKALAQYILELALVEYKFIIYKPSQIAQSVIFLVNKIRTPTHKTQNENQLKPCAKELCTLLQTADLSSLQAVRKKFNATKFFEVSRIKVEKTNN</sequence>
<dbReference type="InterPro" id="IPR004367">
    <property type="entry name" value="Cyclin_C-dom"/>
</dbReference>
<organism evidence="7 8">
    <name type="scientific">Paramecium primaurelia</name>
    <dbReference type="NCBI Taxonomy" id="5886"/>
    <lineage>
        <taxon>Eukaryota</taxon>
        <taxon>Sar</taxon>
        <taxon>Alveolata</taxon>
        <taxon>Ciliophora</taxon>
        <taxon>Intramacronucleata</taxon>
        <taxon>Oligohymenophorea</taxon>
        <taxon>Peniculida</taxon>
        <taxon>Parameciidae</taxon>
        <taxon>Paramecium</taxon>
    </lineage>
</organism>
<dbReference type="PROSITE" id="PS00292">
    <property type="entry name" value="CYCLINS"/>
    <property type="match status" value="1"/>
</dbReference>
<dbReference type="GO" id="GO:0051301">
    <property type="term" value="P:cell division"/>
    <property type="evidence" value="ECO:0007669"/>
    <property type="project" value="UniProtKB-KW"/>
</dbReference>
<dbReference type="CDD" id="cd20537">
    <property type="entry name" value="CYCLIN_CCNO-like_rpt2"/>
    <property type="match status" value="1"/>
</dbReference>
<feature type="domain" description="Cyclin-like" evidence="5">
    <location>
        <begin position="121"/>
        <end position="205"/>
    </location>
</feature>
<evidence type="ECO:0000256" key="4">
    <source>
        <dbReference type="RuleBase" id="RU000383"/>
    </source>
</evidence>
<proteinExistence type="inferred from homology"/>
<dbReference type="OMA" id="HVVRANT"/>
<dbReference type="Proteomes" id="UP000688137">
    <property type="component" value="Unassembled WGS sequence"/>
</dbReference>
<protein>
    <submittedName>
        <fullName evidence="7">Uncharacterized protein</fullName>
    </submittedName>
</protein>
<dbReference type="Pfam" id="PF00134">
    <property type="entry name" value="Cyclin_N"/>
    <property type="match status" value="1"/>
</dbReference>
<dbReference type="CDD" id="cd20507">
    <property type="entry name" value="CYCLIN_CCNB1-like_rpt1"/>
    <property type="match status" value="1"/>
</dbReference>
<dbReference type="AlphaFoldDB" id="A0A8S1MZP6"/>
<dbReference type="SMART" id="SM00385">
    <property type="entry name" value="CYCLIN"/>
    <property type="match status" value="2"/>
</dbReference>
<comment type="caution">
    <text evidence="7">The sequence shown here is derived from an EMBL/GenBank/DDBJ whole genome shotgun (WGS) entry which is preliminary data.</text>
</comment>
<evidence type="ECO:0000259" key="5">
    <source>
        <dbReference type="SMART" id="SM00385"/>
    </source>
</evidence>
<reference evidence="7" key="1">
    <citation type="submission" date="2021-01" db="EMBL/GenBank/DDBJ databases">
        <authorList>
            <consortium name="Genoscope - CEA"/>
            <person name="William W."/>
        </authorList>
    </citation>
    <scope>NUCLEOTIDE SEQUENCE</scope>
</reference>
<evidence type="ECO:0000313" key="7">
    <source>
        <dbReference type="EMBL" id="CAD8082563.1"/>
    </source>
</evidence>
<keyword evidence="8" id="KW-1185">Reference proteome</keyword>
<dbReference type="EMBL" id="CAJJDM010000071">
    <property type="protein sequence ID" value="CAD8082563.1"/>
    <property type="molecule type" value="Genomic_DNA"/>
</dbReference>
<dbReference type="InterPro" id="IPR006671">
    <property type="entry name" value="Cyclin_N"/>
</dbReference>
<dbReference type="PIRSF" id="PIRSF001771">
    <property type="entry name" value="Cyclin_A_B_D_E"/>
    <property type="match status" value="1"/>
</dbReference>
<keyword evidence="2 4" id="KW-0195">Cyclin</keyword>
<dbReference type="PANTHER" id="PTHR10177">
    <property type="entry name" value="CYCLINS"/>
    <property type="match status" value="1"/>
</dbReference>
<feature type="domain" description="Cyclin-like" evidence="5">
    <location>
        <begin position="218"/>
        <end position="289"/>
    </location>
</feature>